<proteinExistence type="predicted"/>
<evidence type="ECO:0000259" key="2">
    <source>
        <dbReference type="PROSITE" id="PS50213"/>
    </source>
</evidence>
<name>A0AAU9CEI1_9BACT</name>
<dbReference type="Pfam" id="PF02469">
    <property type="entry name" value="Fasciclin"/>
    <property type="match status" value="1"/>
</dbReference>
<keyword evidence="4" id="KW-1185">Reference proteome</keyword>
<dbReference type="SUPFAM" id="SSF82153">
    <property type="entry name" value="FAS1 domain"/>
    <property type="match status" value="1"/>
</dbReference>
<dbReference type="PROSITE" id="PS50213">
    <property type="entry name" value="FAS1"/>
    <property type="match status" value="1"/>
</dbReference>
<feature type="signal peptide" evidence="1">
    <location>
        <begin position="1"/>
        <end position="20"/>
    </location>
</feature>
<dbReference type="RefSeq" id="WP_338392119.1">
    <property type="nucleotide sequence ID" value="NZ_AP025314.1"/>
</dbReference>
<dbReference type="Proteomes" id="UP001348817">
    <property type="component" value="Chromosome"/>
</dbReference>
<dbReference type="InterPro" id="IPR036378">
    <property type="entry name" value="FAS1_dom_sf"/>
</dbReference>
<dbReference type="InterPro" id="IPR000782">
    <property type="entry name" value="FAS1_domain"/>
</dbReference>
<organism evidence="3 4">
    <name type="scientific">Fulvitalea axinellae</name>
    <dbReference type="NCBI Taxonomy" id="1182444"/>
    <lineage>
        <taxon>Bacteria</taxon>
        <taxon>Pseudomonadati</taxon>
        <taxon>Bacteroidota</taxon>
        <taxon>Cytophagia</taxon>
        <taxon>Cytophagales</taxon>
        <taxon>Persicobacteraceae</taxon>
        <taxon>Fulvitalea</taxon>
    </lineage>
</organism>
<evidence type="ECO:0000313" key="3">
    <source>
        <dbReference type="EMBL" id="BDD10574.1"/>
    </source>
</evidence>
<dbReference type="EMBL" id="AP025314">
    <property type="protein sequence ID" value="BDD10574.1"/>
    <property type="molecule type" value="Genomic_DNA"/>
</dbReference>
<gene>
    <name evidence="3" type="ORF">FUAX_30060</name>
</gene>
<dbReference type="Gene3D" id="2.30.180.10">
    <property type="entry name" value="FAS1 domain"/>
    <property type="match status" value="1"/>
</dbReference>
<feature type="chain" id="PRO_5043526858" description="FAS1 domain-containing protein" evidence="1">
    <location>
        <begin position="21"/>
        <end position="477"/>
    </location>
</feature>
<evidence type="ECO:0000256" key="1">
    <source>
        <dbReference type="SAM" id="SignalP"/>
    </source>
</evidence>
<evidence type="ECO:0000313" key="4">
    <source>
        <dbReference type="Proteomes" id="UP001348817"/>
    </source>
</evidence>
<keyword evidence="1" id="KW-0732">Signal</keyword>
<dbReference type="KEGG" id="fax:FUAX_30060"/>
<feature type="domain" description="FAS1" evidence="2">
    <location>
        <begin position="37"/>
        <end position="163"/>
    </location>
</feature>
<sequence length="477" mass="53652">MKIFKQIGSGLLFAVLLGLAACSDFEDHYTKEGDSVDKTVGEYLASNAEYAQFAELVKTHGYMDSISGVRPVTLFLPPKGSLEGLSVPADSMAKIVSYHIGNSLLYDYMLEGDEDLWVKSLYDGKNIWASKKGGSLGFDRTVRLGAKPVHCSNGVVYTLDAPLLPQRNIFQNVWAQTEGYEAYKEMVLDDSLLFDIKNSFPLGVDELGRTVYDSAFMLDYIFLRNVGDINDEDRKYGSLLYSDKMLEATFDRMVKRYYGEASNLPEFLKDEENVEKVLTQILRSSLIAEDTETLVLGDTLTTTTGRKILITQEWLDRPGKKLSNGFVHELTDVDFLSSPLMGRSIIEDGSLDEHLYFDSGDEEVEFGRDKFGGDFFGTFVSEKPFWFEYRIPELMAGFYSLSVKGWGPESTQAIVYVDGKEVTTHYNPAEDGTLVFFPDIKFGTFGEKTVRFEVNVPDDEGKYKMAIGNMVFMPVQE</sequence>
<dbReference type="AlphaFoldDB" id="A0AAU9CEI1"/>
<protein>
    <recommendedName>
        <fullName evidence="2">FAS1 domain-containing protein</fullName>
    </recommendedName>
</protein>
<accession>A0AAU9CEI1</accession>
<dbReference type="PROSITE" id="PS51257">
    <property type="entry name" value="PROKAR_LIPOPROTEIN"/>
    <property type="match status" value="1"/>
</dbReference>
<reference evidence="3 4" key="1">
    <citation type="submission" date="2021-12" db="EMBL/GenBank/DDBJ databases">
        <title>Genome sequencing of bacteria with rrn-lacking chromosome and rrn-plasmid.</title>
        <authorList>
            <person name="Anda M."/>
            <person name="Iwasaki W."/>
        </authorList>
    </citation>
    <scope>NUCLEOTIDE SEQUENCE [LARGE SCALE GENOMIC DNA]</scope>
    <source>
        <strain evidence="3 4">DSM 100852</strain>
    </source>
</reference>